<dbReference type="PANTHER" id="PTHR30489">
    <property type="entry name" value="LIPOPROTEIN-RELEASING SYSTEM TRANSMEMBRANE PROTEIN LOLE"/>
    <property type="match status" value="1"/>
</dbReference>
<evidence type="ECO:0000256" key="6">
    <source>
        <dbReference type="ARBA" id="ARBA00023136"/>
    </source>
</evidence>
<dbReference type="Proteomes" id="UP000293162">
    <property type="component" value="Unassembled WGS sequence"/>
</dbReference>
<dbReference type="GO" id="GO:0044874">
    <property type="term" value="P:lipoprotein localization to outer membrane"/>
    <property type="evidence" value="ECO:0007669"/>
    <property type="project" value="TreeGrafter"/>
</dbReference>
<proteinExistence type="inferred from homology"/>
<dbReference type="InterPro" id="IPR025857">
    <property type="entry name" value="MacB_PCD"/>
</dbReference>
<evidence type="ECO:0000256" key="1">
    <source>
        <dbReference type="ARBA" id="ARBA00004651"/>
    </source>
</evidence>
<dbReference type="GO" id="GO:0098797">
    <property type="term" value="C:plasma membrane protein complex"/>
    <property type="evidence" value="ECO:0007669"/>
    <property type="project" value="TreeGrafter"/>
</dbReference>
<dbReference type="AlphaFoldDB" id="A0A4Q5LV04"/>
<evidence type="ECO:0000313" key="11">
    <source>
        <dbReference type="Proteomes" id="UP000293162"/>
    </source>
</evidence>
<feature type="transmembrane region" description="Helical" evidence="7">
    <location>
        <begin position="375"/>
        <end position="394"/>
    </location>
</feature>
<evidence type="ECO:0000256" key="7">
    <source>
        <dbReference type="SAM" id="Phobius"/>
    </source>
</evidence>
<organism evidence="10 11">
    <name type="scientific">Emticicia agri</name>
    <dbReference type="NCBI Taxonomy" id="2492393"/>
    <lineage>
        <taxon>Bacteria</taxon>
        <taxon>Pseudomonadati</taxon>
        <taxon>Bacteroidota</taxon>
        <taxon>Cytophagia</taxon>
        <taxon>Cytophagales</taxon>
        <taxon>Leadbetterellaceae</taxon>
        <taxon>Emticicia</taxon>
    </lineage>
</organism>
<evidence type="ECO:0000259" key="8">
    <source>
        <dbReference type="Pfam" id="PF02687"/>
    </source>
</evidence>
<evidence type="ECO:0000256" key="2">
    <source>
        <dbReference type="ARBA" id="ARBA00005236"/>
    </source>
</evidence>
<comment type="subcellular location">
    <subcellularLocation>
        <location evidence="1">Cell membrane</location>
        <topology evidence="1">Multi-pass membrane protein</topology>
    </subcellularLocation>
</comment>
<feature type="domain" description="MacB-like periplasmic core" evidence="9">
    <location>
        <begin position="25"/>
        <end position="139"/>
    </location>
</feature>
<evidence type="ECO:0000256" key="3">
    <source>
        <dbReference type="ARBA" id="ARBA00022475"/>
    </source>
</evidence>
<comment type="caution">
    <text evidence="10">The sequence shown here is derived from an EMBL/GenBank/DDBJ whole genome shotgun (WGS) entry which is preliminary data.</text>
</comment>
<feature type="transmembrane region" description="Helical" evidence="7">
    <location>
        <begin position="320"/>
        <end position="344"/>
    </location>
</feature>
<evidence type="ECO:0000313" key="10">
    <source>
        <dbReference type="EMBL" id="RYU93518.1"/>
    </source>
</evidence>
<keyword evidence="5 7" id="KW-1133">Transmembrane helix</keyword>
<keyword evidence="3" id="KW-1003">Cell membrane</keyword>
<evidence type="ECO:0000259" key="9">
    <source>
        <dbReference type="Pfam" id="PF12704"/>
    </source>
</evidence>
<reference evidence="10 11" key="1">
    <citation type="submission" date="2019-02" db="EMBL/GenBank/DDBJ databases">
        <title>Bacterial novel species Emticicia sp. 17J42-9 isolated from soil.</title>
        <authorList>
            <person name="Jung H.-Y."/>
        </authorList>
    </citation>
    <scope>NUCLEOTIDE SEQUENCE [LARGE SCALE GENOMIC DNA]</scope>
    <source>
        <strain evidence="10 11">17J42-9</strain>
    </source>
</reference>
<feature type="transmembrane region" description="Helical" evidence="7">
    <location>
        <begin position="20"/>
        <end position="46"/>
    </location>
</feature>
<keyword evidence="6 7" id="KW-0472">Membrane</keyword>
<sequence>MNLSFLIAKRYFLSRKKKSFINFISFMSMLGIGIGTMATVAVLSVFNGLEDLNRSIFKSFDPDIKVSAREGKAFVIEKDKLARLKQIKGVDYVTEVIQDNALVMYEQGKMVVTLKGVDSTFQKNSRLKGSLVEGSFVLHKDDLDYAFIGGNVYGALNISLDNILEPLEIWYPKNQKKLSLIPENNINKKVINISGVYALEQFHDDYVYVPLSVAQELTEFSDKRTALEVQLKPDANAGRVQEEVAGIFGDKYLIQNQDEQNANLFRAIKIEKLFIFIALVFIIGVASFNIFFSLTMLVIDKKEEVRTLYAMGADDSLIKRIFFSEGAIISFIGTAVGLVLGFVFCLLQEKFGWVSMGMDSAVIDAYPVKINPTDFMITAVAVIFITLMVSYFPAKRATNDY</sequence>
<dbReference type="Pfam" id="PF12704">
    <property type="entry name" value="MacB_PCD"/>
    <property type="match status" value="1"/>
</dbReference>
<name>A0A4Q5LV04_9BACT</name>
<dbReference type="InterPro" id="IPR051447">
    <property type="entry name" value="Lipoprotein-release_system"/>
</dbReference>
<accession>A0A4Q5LV04</accession>
<dbReference type="OrthoDB" id="1522724at2"/>
<comment type="similarity">
    <text evidence="2">Belongs to the ABC-4 integral membrane protein family. LolC/E subfamily.</text>
</comment>
<dbReference type="PANTHER" id="PTHR30489:SF0">
    <property type="entry name" value="LIPOPROTEIN-RELEASING SYSTEM TRANSMEMBRANE PROTEIN LOLE"/>
    <property type="match status" value="1"/>
</dbReference>
<feature type="transmembrane region" description="Helical" evidence="7">
    <location>
        <begin position="273"/>
        <end position="299"/>
    </location>
</feature>
<keyword evidence="4 7" id="KW-0812">Transmembrane</keyword>
<feature type="domain" description="ABC3 transporter permease C-terminal" evidence="8">
    <location>
        <begin position="277"/>
        <end position="399"/>
    </location>
</feature>
<evidence type="ECO:0000256" key="4">
    <source>
        <dbReference type="ARBA" id="ARBA00022692"/>
    </source>
</evidence>
<gene>
    <name evidence="10" type="ORF">EWM59_21675</name>
</gene>
<dbReference type="EMBL" id="SEWF01000043">
    <property type="protein sequence ID" value="RYU93518.1"/>
    <property type="molecule type" value="Genomic_DNA"/>
</dbReference>
<protein>
    <submittedName>
        <fullName evidence="10">ABC transporter permease</fullName>
    </submittedName>
</protein>
<dbReference type="RefSeq" id="WP_130023349.1">
    <property type="nucleotide sequence ID" value="NZ_SEWF01000043.1"/>
</dbReference>
<dbReference type="InterPro" id="IPR003838">
    <property type="entry name" value="ABC3_permease_C"/>
</dbReference>
<evidence type="ECO:0000256" key="5">
    <source>
        <dbReference type="ARBA" id="ARBA00022989"/>
    </source>
</evidence>
<dbReference type="Pfam" id="PF02687">
    <property type="entry name" value="FtsX"/>
    <property type="match status" value="1"/>
</dbReference>
<keyword evidence="11" id="KW-1185">Reference proteome</keyword>